<keyword evidence="4 10" id="KW-0597">Phosphoprotein</keyword>
<dbReference type="SUPFAM" id="SSF52172">
    <property type="entry name" value="CheY-like"/>
    <property type="match status" value="1"/>
</dbReference>
<evidence type="ECO:0000259" key="11">
    <source>
        <dbReference type="PROSITE" id="PS01124"/>
    </source>
</evidence>
<feature type="domain" description="Response regulatory" evidence="12">
    <location>
        <begin position="3"/>
        <end position="120"/>
    </location>
</feature>
<dbReference type="GO" id="GO:0003700">
    <property type="term" value="F:DNA-binding transcription factor activity"/>
    <property type="evidence" value="ECO:0007669"/>
    <property type="project" value="InterPro"/>
</dbReference>
<dbReference type="PROSITE" id="PS01124">
    <property type="entry name" value="HTH_ARAC_FAMILY_2"/>
    <property type="match status" value="1"/>
</dbReference>
<evidence type="ECO:0000256" key="6">
    <source>
        <dbReference type="ARBA" id="ARBA00023015"/>
    </source>
</evidence>
<dbReference type="InterPro" id="IPR018060">
    <property type="entry name" value="HTH_AraC"/>
</dbReference>
<evidence type="ECO:0000256" key="5">
    <source>
        <dbReference type="ARBA" id="ARBA00023012"/>
    </source>
</evidence>
<dbReference type="CDD" id="cd17536">
    <property type="entry name" value="REC_YesN-like"/>
    <property type="match status" value="1"/>
</dbReference>
<dbReference type="InterPro" id="IPR051552">
    <property type="entry name" value="HptR"/>
</dbReference>
<comment type="subcellular location">
    <subcellularLocation>
        <location evidence="1">Cytoplasm</location>
    </subcellularLocation>
</comment>
<comment type="function">
    <text evidence="9">May play the central regulatory role in sporulation. It may be an element of the effector pathway responsible for the activation of sporulation genes in response to nutritional stress. Spo0A may act in concert with spo0H (a sigma factor) to control the expression of some genes that are critical to the sporulation process.</text>
</comment>
<dbReference type="SMART" id="SM00342">
    <property type="entry name" value="HTH_ARAC"/>
    <property type="match status" value="1"/>
</dbReference>
<dbReference type="SMART" id="SM00448">
    <property type="entry name" value="REC"/>
    <property type="match status" value="1"/>
</dbReference>
<evidence type="ECO:0000256" key="2">
    <source>
        <dbReference type="ARBA" id="ARBA00018672"/>
    </source>
</evidence>
<dbReference type="Proteomes" id="UP000248057">
    <property type="component" value="Unassembled WGS sequence"/>
</dbReference>
<evidence type="ECO:0000313" key="14">
    <source>
        <dbReference type="Proteomes" id="UP000248057"/>
    </source>
</evidence>
<dbReference type="GO" id="GO:0000160">
    <property type="term" value="P:phosphorelay signal transduction system"/>
    <property type="evidence" value="ECO:0007669"/>
    <property type="project" value="UniProtKB-KW"/>
</dbReference>
<dbReference type="EMBL" id="QJKD01000005">
    <property type="protein sequence ID" value="PXX53594.1"/>
    <property type="molecule type" value="Genomic_DNA"/>
</dbReference>
<keyword evidence="8" id="KW-0804">Transcription</keyword>
<sequence length="499" mass="57321">MLKMIIADDERVIRESISCLIDWEKLGVELTGLCRNGLEAYDMIIDEAPDIVLTDIRMPGMDGLELIRKVSLMDLDTCFIILSGYGEFEYAKEAMKYGVRHYVLKPCNKSLISDCIVDVAKDCYARKRTRSLEDGHFLLTSSMHHNIVSSVISESLGQNKALPEIIRSYEPYLDFYSTPYQLFYVFYLDIGSLKVFLQELKQYCEQTMLQVTIHGTYVHNTLLLFFKDYSADCGMLEQFIKQLSLPVKPVELEIQKETYHSLCELLEVILVKLKRFSTIYYLNNFHLLYTCNYNYLMSEAERLYQKLKAGSQDSFQSLSELLLGIEDTAFLKQLSGSLLLKASADNPAFSAINLTEWLFEIDGEADPAKLKSRILDHLKRLLLLPPKDTNTSSMIDQITTYVEQNLNNSGLTLKFISEQVLFMNVDYVSKRFFKEAGRKFSDYLTDIRIMRAKEYIAAGEKIQIIAEKVGCGNNPHYFSQLFKKKTGMTPSAYSDSLRK</sequence>
<protein>
    <recommendedName>
        <fullName evidence="2">Stage 0 sporulation protein A homolog</fullName>
    </recommendedName>
</protein>
<dbReference type="GO" id="GO:0043565">
    <property type="term" value="F:sequence-specific DNA binding"/>
    <property type="evidence" value="ECO:0007669"/>
    <property type="project" value="InterPro"/>
</dbReference>
<dbReference type="PANTHER" id="PTHR42713">
    <property type="entry name" value="HISTIDINE KINASE-RELATED"/>
    <property type="match status" value="1"/>
</dbReference>
<keyword evidence="14" id="KW-1185">Reference proteome</keyword>
<evidence type="ECO:0000256" key="9">
    <source>
        <dbReference type="ARBA" id="ARBA00024867"/>
    </source>
</evidence>
<dbReference type="InterPro" id="IPR011006">
    <property type="entry name" value="CheY-like_superfamily"/>
</dbReference>
<dbReference type="AlphaFoldDB" id="A0A2V3Y5G1"/>
<evidence type="ECO:0000313" key="13">
    <source>
        <dbReference type="EMBL" id="PXX53594.1"/>
    </source>
</evidence>
<dbReference type="PROSITE" id="PS50110">
    <property type="entry name" value="RESPONSE_REGULATORY"/>
    <property type="match status" value="1"/>
</dbReference>
<comment type="caution">
    <text evidence="13">The sequence shown here is derived from an EMBL/GenBank/DDBJ whole genome shotgun (WGS) entry which is preliminary data.</text>
</comment>
<name>A0A2V3Y5G1_9FIRM</name>
<dbReference type="GeneID" id="86061476"/>
<keyword evidence="3" id="KW-0963">Cytoplasm</keyword>
<dbReference type="SUPFAM" id="SSF46689">
    <property type="entry name" value="Homeodomain-like"/>
    <property type="match status" value="1"/>
</dbReference>
<dbReference type="Gene3D" id="1.10.10.60">
    <property type="entry name" value="Homeodomain-like"/>
    <property type="match status" value="2"/>
</dbReference>
<dbReference type="Pfam" id="PF12833">
    <property type="entry name" value="HTH_18"/>
    <property type="match status" value="1"/>
</dbReference>
<dbReference type="Gene3D" id="3.40.50.2300">
    <property type="match status" value="1"/>
</dbReference>
<evidence type="ECO:0000256" key="8">
    <source>
        <dbReference type="ARBA" id="ARBA00023163"/>
    </source>
</evidence>
<proteinExistence type="predicted"/>
<feature type="domain" description="HTH araC/xylS-type" evidence="11">
    <location>
        <begin position="396"/>
        <end position="496"/>
    </location>
</feature>
<gene>
    <name evidence="13" type="ORF">DFR60_10581</name>
</gene>
<dbReference type="GO" id="GO:0005737">
    <property type="term" value="C:cytoplasm"/>
    <property type="evidence" value="ECO:0007669"/>
    <property type="project" value="UniProtKB-SubCell"/>
</dbReference>
<dbReference type="PANTHER" id="PTHR42713:SF3">
    <property type="entry name" value="TRANSCRIPTIONAL REGULATORY PROTEIN HPTR"/>
    <property type="match status" value="1"/>
</dbReference>
<evidence type="ECO:0000259" key="12">
    <source>
        <dbReference type="PROSITE" id="PS50110"/>
    </source>
</evidence>
<dbReference type="RefSeq" id="WP_110322931.1">
    <property type="nucleotide sequence ID" value="NZ_QJKD01000005.1"/>
</dbReference>
<dbReference type="InterPro" id="IPR009057">
    <property type="entry name" value="Homeodomain-like_sf"/>
</dbReference>
<evidence type="ECO:0000256" key="7">
    <source>
        <dbReference type="ARBA" id="ARBA00023125"/>
    </source>
</evidence>
<evidence type="ECO:0000256" key="1">
    <source>
        <dbReference type="ARBA" id="ARBA00004496"/>
    </source>
</evidence>
<dbReference type="InterPro" id="IPR001789">
    <property type="entry name" value="Sig_transdc_resp-reg_receiver"/>
</dbReference>
<keyword evidence="7" id="KW-0238">DNA-binding</keyword>
<organism evidence="13 14">
    <name type="scientific">Hungatella effluvii</name>
    <dbReference type="NCBI Taxonomy" id="1096246"/>
    <lineage>
        <taxon>Bacteria</taxon>
        <taxon>Bacillati</taxon>
        <taxon>Bacillota</taxon>
        <taxon>Clostridia</taxon>
        <taxon>Lachnospirales</taxon>
        <taxon>Lachnospiraceae</taxon>
        <taxon>Hungatella</taxon>
    </lineage>
</organism>
<dbReference type="Pfam" id="PF00072">
    <property type="entry name" value="Response_reg"/>
    <property type="match status" value="1"/>
</dbReference>
<keyword evidence="5" id="KW-0902">Two-component regulatory system</keyword>
<feature type="modified residue" description="4-aspartylphosphate" evidence="10">
    <location>
        <position position="55"/>
    </location>
</feature>
<reference evidence="13 14" key="1">
    <citation type="submission" date="2018-05" db="EMBL/GenBank/DDBJ databases">
        <title>Genomic Encyclopedia of Type Strains, Phase IV (KMG-IV): sequencing the most valuable type-strain genomes for metagenomic binning, comparative biology and taxonomic classification.</title>
        <authorList>
            <person name="Goeker M."/>
        </authorList>
    </citation>
    <scope>NUCLEOTIDE SEQUENCE [LARGE SCALE GENOMIC DNA]</scope>
    <source>
        <strain evidence="13 14">DSM 24995</strain>
    </source>
</reference>
<evidence type="ECO:0000256" key="10">
    <source>
        <dbReference type="PROSITE-ProRule" id="PRU00169"/>
    </source>
</evidence>
<keyword evidence="6" id="KW-0805">Transcription regulation</keyword>
<evidence type="ECO:0000256" key="3">
    <source>
        <dbReference type="ARBA" id="ARBA00022490"/>
    </source>
</evidence>
<evidence type="ECO:0000256" key="4">
    <source>
        <dbReference type="ARBA" id="ARBA00022553"/>
    </source>
</evidence>
<accession>A0A2V3Y5G1</accession>